<feature type="compositionally biased region" description="Low complexity" evidence="1">
    <location>
        <begin position="1785"/>
        <end position="1798"/>
    </location>
</feature>
<feature type="compositionally biased region" description="Pro residues" evidence="1">
    <location>
        <begin position="959"/>
        <end position="968"/>
    </location>
</feature>
<feature type="compositionally biased region" description="Basic and acidic residues" evidence="1">
    <location>
        <begin position="427"/>
        <end position="440"/>
    </location>
</feature>
<evidence type="ECO:0000313" key="3">
    <source>
        <dbReference type="Proteomes" id="UP000030745"/>
    </source>
</evidence>
<proteinExistence type="predicted"/>
<feature type="compositionally biased region" description="Basic and acidic residues" evidence="1">
    <location>
        <begin position="245"/>
        <end position="263"/>
    </location>
</feature>
<feature type="compositionally biased region" description="Acidic residues" evidence="1">
    <location>
        <begin position="585"/>
        <end position="595"/>
    </location>
</feature>
<dbReference type="OMA" id="DPVEDQT"/>
<evidence type="ECO:0000313" key="2">
    <source>
        <dbReference type="EMBL" id="KDO21221.1"/>
    </source>
</evidence>
<feature type="region of interest" description="Disordered" evidence="1">
    <location>
        <begin position="1050"/>
        <end position="1264"/>
    </location>
</feature>
<feature type="compositionally biased region" description="Basic and acidic residues" evidence="1">
    <location>
        <begin position="1087"/>
        <end position="1108"/>
    </location>
</feature>
<feature type="region of interest" description="Disordered" evidence="1">
    <location>
        <begin position="1891"/>
        <end position="2068"/>
    </location>
</feature>
<feature type="compositionally biased region" description="Acidic residues" evidence="1">
    <location>
        <begin position="838"/>
        <end position="847"/>
    </location>
</feature>
<keyword evidence="3" id="KW-1185">Reference proteome</keyword>
<feature type="compositionally biased region" description="Acidic residues" evidence="1">
    <location>
        <begin position="524"/>
        <end position="557"/>
    </location>
</feature>
<evidence type="ECO:0000256" key="1">
    <source>
        <dbReference type="SAM" id="MobiDB-lite"/>
    </source>
</evidence>
<feature type="compositionally biased region" description="Acidic residues" evidence="1">
    <location>
        <begin position="461"/>
        <end position="470"/>
    </location>
</feature>
<feature type="compositionally biased region" description="Basic and acidic residues" evidence="1">
    <location>
        <begin position="187"/>
        <end position="201"/>
    </location>
</feature>
<gene>
    <name evidence="2" type="ORF">SPRG_13721</name>
</gene>
<feature type="compositionally biased region" description="Basic and acidic residues" evidence="1">
    <location>
        <begin position="608"/>
        <end position="626"/>
    </location>
</feature>
<accession>A0A067C3W4</accession>
<feature type="compositionally biased region" description="Acidic residues" evidence="1">
    <location>
        <begin position="1362"/>
        <end position="1377"/>
    </location>
</feature>
<feature type="compositionally biased region" description="Acidic residues" evidence="1">
    <location>
        <begin position="1490"/>
        <end position="1507"/>
    </location>
</feature>
<dbReference type="GeneID" id="24135582"/>
<feature type="compositionally biased region" description="Acidic residues" evidence="1">
    <location>
        <begin position="1902"/>
        <end position="1929"/>
    </location>
</feature>
<feature type="compositionally biased region" description="Basic and acidic residues" evidence="1">
    <location>
        <begin position="1147"/>
        <end position="1168"/>
    </location>
</feature>
<feature type="compositionally biased region" description="Acidic residues" evidence="1">
    <location>
        <begin position="1529"/>
        <end position="1541"/>
    </location>
</feature>
<protein>
    <submittedName>
        <fullName evidence="2">Uncharacterized protein</fullName>
    </submittedName>
</protein>
<feature type="compositionally biased region" description="Acidic residues" evidence="1">
    <location>
        <begin position="1602"/>
        <end position="1613"/>
    </location>
</feature>
<feature type="compositionally biased region" description="Basic residues" evidence="1">
    <location>
        <begin position="1995"/>
        <end position="2005"/>
    </location>
</feature>
<feature type="compositionally biased region" description="Polar residues" evidence="1">
    <location>
        <begin position="1396"/>
        <end position="1407"/>
    </location>
</feature>
<dbReference type="VEuPathDB" id="FungiDB:SPRG_13721"/>
<name>A0A067C3W4_SAPPC</name>
<feature type="compositionally biased region" description="Acidic residues" evidence="1">
    <location>
        <begin position="291"/>
        <end position="300"/>
    </location>
</feature>
<feature type="compositionally biased region" description="Acidic residues" evidence="1">
    <location>
        <begin position="937"/>
        <end position="949"/>
    </location>
</feature>
<feature type="compositionally biased region" description="Acidic residues" evidence="1">
    <location>
        <begin position="1624"/>
        <end position="1638"/>
    </location>
</feature>
<feature type="region of interest" description="Disordered" evidence="1">
    <location>
        <begin position="1289"/>
        <end position="1588"/>
    </location>
</feature>
<feature type="compositionally biased region" description="Acidic residues" evidence="1">
    <location>
        <begin position="318"/>
        <end position="332"/>
    </location>
</feature>
<feature type="compositionally biased region" description="Low complexity" evidence="1">
    <location>
        <begin position="678"/>
        <end position="693"/>
    </location>
</feature>
<feature type="compositionally biased region" description="Acidic residues" evidence="1">
    <location>
        <begin position="1727"/>
        <end position="1737"/>
    </location>
</feature>
<feature type="region of interest" description="Disordered" evidence="1">
    <location>
        <begin position="523"/>
        <end position="982"/>
    </location>
</feature>
<reference evidence="2 3" key="1">
    <citation type="journal article" date="2013" name="PLoS Genet.">
        <title>Distinctive expansion of potential virulence genes in the genome of the oomycete fish pathogen Saprolegnia parasitica.</title>
        <authorList>
            <person name="Jiang R.H."/>
            <person name="de Bruijn I."/>
            <person name="Haas B.J."/>
            <person name="Belmonte R."/>
            <person name="Lobach L."/>
            <person name="Christie J."/>
            <person name="van den Ackerveken G."/>
            <person name="Bottin A."/>
            <person name="Bulone V."/>
            <person name="Diaz-Moreno S.M."/>
            <person name="Dumas B."/>
            <person name="Fan L."/>
            <person name="Gaulin E."/>
            <person name="Govers F."/>
            <person name="Grenville-Briggs L.J."/>
            <person name="Horner N.R."/>
            <person name="Levin J.Z."/>
            <person name="Mammella M."/>
            <person name="Meijer H.J."/>
            <person name="Morris P."/>
            <person name="Nusbaum C."/>
            <person name="Oome S."/>
            <person name="Phillips A.J."/>
            <person name="van Rooyen D."/>
            <person name="Rzeszutek E."/>
            <person name="Saraiva M."/>
            <person name="Secombes C.J."/>
            <person name="Seidl M.F."/>
            <person name="Snel B."/>
            <person name="Stassen J.H."/>
            <person name="Sykes S."/>
            <person name="Tripathy S."/>
            <person name="van den Berg H."/>
            <person name="Vega-Arreguin J.C."/>
            <person name="Wawra S."/>
            <person name="Young S.K."/>
            <person name="Zeng Q."/>
            <person name="Dieguez-Uribeondo J."/>
            <person name="Russ C."/>
            <person name="Tyler B.M."/>
            <person name="van West P."/>
        </authorList>
    </citation>
    <scope>NUCLEOTIDE SEQUENCE [LARGE SCALE GENOMIC DNA]</scope>
    <source>
        <strain evidence="2 3">CBS 223.65</strain>
    </source>
</reference>
<dbReference type="Proteomes" id="UP000030745">
    <property type="component" value="Unassembled WGS sequence"/>
</dbReference>
<organism evidence="2 3">
    <name type="scientific">Saprolegnia parasitica (strain CBS 223.65)</name>
    <dbReference type="NCBI Taxonomy" id="695850"/>
    <lineage>
        <taxon>Eukaryota</taxon>
        <taxon>Sar</taxon>
        <taxon>Stramenopiles</taxon>
        <taxon>Oomycota</taxon>
        <taxon>Saprolegniomycetes</taxon>
        <taxon>Saprolegniales</taxon>
        <taxon>Saprolegniaceae</taxon>
        <taxon>Saprolegnia</taxon>
    </lineage>
</organism>
<dbReference type="EMBL" id="KK583292">
    <property type="protein sequence ID" value="KDO21221.1"/>
    <property type="molecule type" value="Genomic_DNA"/>
</dbReference>
<feature type="compositionally biased region" description="Acidic residues" evidence="1">
    <location>
        <begin position="1181"/>
        <end position="1194"/>
    </location>
</feature>
<feature type="compositionally biased region" description="Polar residues" evidence="1">
    <location>
        <begin position="219"/>
        <end position="232"/>
    </location>
</feature>
<feature type="region of interest" description="Disordered" evidence="1">
    <location>
        <begin position="1"/>
        <end position="35"/>
    </location>
</feature>
<feature type="compositionally biased region" description="Polar residues" evidence="1">
    <location>
        <begin position="1743"/>
        <end position="1752"/>
    </location>
</feature>
<feature type="compositionally biased region" description="Acidic residues" evidence="1">
    <location>
        <begin position="1561"/>
        <end position="1575"/>
    </location>
</feature>
<feature type="compositionally biased region" description="Acidic residues" evidence="1">
    <location>
        <begin position="716"/>
        <end position="744"/>
    </location>
</feature>
<feature type="compositionally biased region" description="Polar residues" evidence="1">
    <location>
        <begin position="1457"/>
        <end position="1471"/>
    </location>
</feature>
<feature type="region of interest" description="Disordered" evidence="1">
    <location>
        <begin position="1600"/>
        <end position="1844"/>
    </location>
</feature>
<feature type="compositionally biased region" description="Acidic residues" evidence="1">
    <location>
        <begin position="895"/>
        <end position="908"/>
    </location>
</feature>
<feature type="region of interest" description="Disordered" evidence="1">
    <location>
        <begin position="139"/>
        <end position="472"/>
    </location>
</feature>
<feature type="compositionally biased region" description="Acidic residues" evidence="1">
    <location>
        <begin position="2041"/>
        <end position="2068"/>
    </location>
</feature>
<feature type="compositionally biased region" description="Acidic residues" evidence="1">
    <location>
        <begin position="172"/>
        <end position="186"/>
    </location>
</feature>
<feature type="compositionally biased region" description="Polar residues" evidence="1">
    <location>
        <begin position="661"/>
        <end position="671"/>
    </location>
</feature>
<sequence>MSMQRKVLGTEESASLHEPATHGPPSPESPSQRKSIQLLLFSAKTETVADDHDVEAPIDIAMVDAPAIDSQRESAATIVAESEGEDDTASGDEASLPLESTAPSTMNDDPCTPDEAVASRDALLGATASPGKYIVNADEAHDELATSSDEADETYSPNAAFLSRDDVNGGSDVDEMDEALSDVDEPTDGRGSAEDSERSPRGPEGMTNRHSFEHRTDDTPSSDGWDASSSAHAVSLNDVRSATGRIDKCAHDDEALDTKDDHMITSAPRAEARMAAQDAQKDFTNSHQNEHEDDLEDDDAAVLRATMDGVANMAAAESLDEDLSSSESDADEAPMPNEVLSHTNVQPTERSVPQAADGDASDEEEVMALQQSAPMGAQVTLASLRRAVDSDDDEFDHEVSRPPTAAGDDHSFNMDEETNAAGSAHDASADQVRDESRDVDTLADDNSFDMEYDDVVPTNDVDPDSSDDEGVTTALDLQPVVAEMSQGNYRDTSDVDATSLKTDQTTPLVVGGDASLAPAHDISLADDEVGDDEAFSDDEVLSEADANEPSVEEAQTEEVEHLAPATIHAHREASKDAPSVHADASDDLDENDESVVEAAQPLPVHAQESSELRLGSGHEETLRHADPNAASSEPHDDSGDDMDDDGPLSDPEDDEDDESLNVSTPSPTDTDAASRIPETAAVTETETFETTAAPLGKDQAHVAADVTPLQTKHEYDDAEELSSSDGEDDMDIDESIEASEDDPSADISTGIRSSMTARFDDDEAVLDDSLEASGDDENSFDASGHTLEPPSAETHGDGIPLTSSVVDNGLSDPVSTRHLDDDQKLSDADDHELSDVEALSDGEDETSVDANHREATALSKTPLDATASLDEPTLTTRPNEGARGVTVVETHVNAEDENDDSDDALSDVEDAHDTLSNRSAASSPNATATAPMHVGDDCEEALSDEESASDFDSSFDAPNPTPQSPPVEPHFHDASPMSPNDVATRNLMVEVSPPMENDDDDAPFEANDKAYLVDDDDSSFDAVVAAPLTTPHGVERYDNLTTDRHDVMHPVAASSTQFDDEDEVLSDPEDDGDAIDSSFDASAMTPDELRAFPTEKDANPTTDRHDATRPVVQMSTHFDDEDEALSDPEDDVDGDDGRYDAPVVTTDEPRVPSPESHDNSTTDHDDTMHPVAAASSAHYDAEDEALSDAEDDINAIDGSIGAPVATSDELRVSPTENHANSTAGHHEAMRPVDQPSSHFDDEDEALSDPEGDVDGIDNSFDAPATMASEPLVASAKSYVNSTVHLHEAARPVVQTPTHFDDEDEALSGGEDEADGIDNSFDAPATMVTRGEPRVPSTESHNYPTTDRHDAMRPVDQPSAHFDDEDEALSGAEDEVDGIDNSFDAPMVTKSEPRVSPTESHVNRTTDLNDAMRPVAASSTHFDDADEALSNADDQDLLDTKDDGNAIDSSFDAPLMPQHTSSTEITDGTDSNGRVIDDRVPSLVVERNTIDDDGGYEALSDPDDESFGDVEHGSNGLSEAPARPTFAVDDPVDADALSDDESGVGAPKSSVPLASSRPSDTSFDDASDVDDDDDDVTAPLQGADAASIDAASRRLLTTAHYDDADDLSSESDDEPPAKSHPVYDDGGEDVSDSDADDTTDVTSTPLTQTPSTTNESAQPNRSSAMEDDEDEEEVETPLPSRAPTGGLPPVASRFGTMANAHDTDDEDLDEVERLMQGHLQGRATDNSFDFDDGEDVENSFDAPDNTTTVSHARSANEEDELSDSEDRPPTASVPNHHGSLGHETGPASQPATASVVSSSVPPPTAQRPTDEEVELDDSDEELSTKRNEPVPRHVPQAAPLRSIASQLPPVASTLGRHAPLGAKAPLAALHAGDTEDDLDEVERLMRDHVTTHASLASRTAADADFDDSFDAQEASGDDDDNDDALSDPDEATAAFNAVTQREDTLSAGKRMPLAPLTKPLPPIGAAQESSFDDASPSKLSALDRALLPSGDALHIHTPRCKRRGRPPRFDDGEDVDGSSRDDQAASFSPSPVTQPSSAPPHDDDDAYSDSFDMEESIDESVASDEDATS</sequence>
<feature type="compositionally biased region" description="Polar residues" evidence="1">
    <location>
        <begin position="1214"/>
        <end position="1223"/>
    </location>
</feature>
<feature type="compositionally biased region" description="Acidic residues" evidence="1">
    <location>
        <begin position="638"/>
        <end position="659"/>
    </location>
</feature>
<feature type="compositionally biased region" description="Acidic residues" evidence="1">
    <location>
        <begin position="1664"/>
        <end position="1674"/>
    </location>
</feature>
<feature type="compositionally biased region" description="Basic and acidic residues" evidence="1">
    <location>
        <begin position="1821"/>
        <end position="1830"/>
    </location>
</feature>
<dbReference type="KEGG" id="spar:SPRG_13721"/>
<feature type="compositionally biased region" description="Acidic residues" evidence="1">
    <location>
        <begin position="1240"/>
        <end position="1255"/>
    </location>
</feature>
<feature type="compositionally biased region" description="Acidic residues" evidence="1">
    <location>
        <begin position="760"/>
        <end position="779"/>
    </location>
</feature>
<feature type="compositionally biased region" description="Polar residues" evidence="1">
    <location>
        <begin position="1653"/>
        <end position="1662"/>
    </location>
</feature>
<feature type="compositionally biased region" description="Acidic residues" evidence="1">
    <location>
        <begin position="1058"/>
        <end position="1074"/>
    </location>
</feature>
<feature type="compositionally biased region" description="Polar residues" evidence="1">
    <location>
        <begin position="2024"/>
        <end position="2033"/>
    </location>
</feature>
<feature type="compositionally biased region" description="Low complexity" evidence="1">
    <location>
        <begin position="916"/>
        <end position="931"/>
    </location>
</feature>
<feature type="compositionally biased region" description="Polar residues" evidence="1">
    <location>
        <begin position="340"/>
        <end position="351"/>
    </location>
</feature>
<feature type="compositionally biased region" description="Acidic residues" evidence="1">
    <location>
        <begin position="1300"/>
        <end position="1315"/>
    </location>
</feature>
<feature type="compositionally biased region" description="Low complexity" evidence="1">
    <location>
        <begin position="1639"/>
        <end position="1652"/>
    </location>
</feature>
<dbReference type="OrthoDB" id="88403at2759"/>
<feature type="compositionally biased region" description="Acidic residues" evidence="1">
    <location>
        <begin position="441"/>
        <end position="454"/>
    </location>
</feature>
<dbReference type="RefSeq" id="XP_012208054.1">
    <property type="nucleotide sequence ID" value="XM_012352664.1"/>
</dbReference>
<feature type="region of interest" description="Disordered" evidence="1">
    <location>
        <begin position="65"/>
        <end position="123"/>
    </location>
</feature>
<feature type="compositionally biased region" description="Acidic residues" evidence="1">
    <location>
        <begin position="1119"/>
        <end position="1134"/>
    </location>
</feature>
<feature type="compositionally biased region" description="Acidic residues" evidence="1">
    <location>
        <begin position="1810"/>
        <end position="1820"/>
    </location>
</feature>
<feature type="compositionally biased region" description="Basic and acidic residues" evidence="1">
    <location>
        <begin position="815"/>
        <end position="834"/>
    </location>
</feature>